<sequence length="40" mass="4512">MAPLRPRGRDSLHPLPLRPPAQILYYSRHMAAAPPPARCH</sequence>
<dbReference type="HOGENOM" id="CLU_3300316_0_0_1"/>
<dbReference type="Proteomes" id="UP000004995">
    <property type="component" value="Unassembled WGS sequence"/>
</dbReference>
<keyword evidence="2" id="KW-1185">Reference proteome</keyword>
<reference evidence="2" key="1">
    <citation type="journal article" date="2012" name="Nat. Biotechnol.">
        <title>Reference genome sequence of the model plant Setaria.</title>
        <authorList>
            <person name="Bennetzen J.L."/>
            <person name="Schmutz J."/>
            <person name="Wang H."/>
            <person name="Percifield R."/>
            <person name="Hawkins J."/>
            <person name="Pontaroli A.C."/>
            <person name="Estep M."/>
            <person name="Feng L."/>
            <person name="Vaughn J.N."/>
            <person name="Grimwood J."/>
            <person name="Jenkins J."/>
            <person name="Barry K."/>
            <person name="Lindquist E."/>
            <person name="Hellsten U."/>
            <person name="Deshpande S."/>
            <person name="Wang X."/>
            <person name="Wu X."/>
            <person name="Mitros T."/>
            <person name="Triplett J."/>
            <person name="Yang X."/>
            <person name="Ye C.Y."/>
            <person name="Mauro-Herrera M."/>
            <person name="Wang L."/>
            <person name="Li P."/>
            <person name="Sharma M."/>
            <person name="Sharma R."/>
            <person name="Ronald P.C."/>
            <person name="Panaud O."/>
            <person name="Kellogg E.A."/>
            <person name="Brutnell T.P."/>
            <person name="Doust A.N."/>
            <person name="Tuskan G.A."/>
            <person name="Rokhsar D."/>
            <person name="Devos K.M."/>
        </authorList>
    </citation>
    <scope>NUCLEOTIDE SEQUENCE [LARGE SCALE GENOMIC DNA]</scope>
    <source>
        <strain evidence="2">cv. Yugu1</strain>
    </source>
</reference>
<proteinExistence type="predicted"/>
<evidence type="ECO:0000313" key="2">
    <source>
        <dbReference type="Proteomes" id="UP000004995"/>
    </source>
</evidence>
<accession>K3Y4C9</accession>
<dbReference type="EMBL" id="AGNK02002579">
    <property type="status" value="NOT_ANNOTATED_CDS"/>
    <property type="molecule type" value="Genomic_DNA"/>
</dbReference>
<name>K3Y4C9_SETIT</name>
<evidence type="ECO:0000313" key="1">
    <source>
        <dbReference type="EnsemblPlants" id="KQL11136"/>
    </source>
</evidence>
<dbReference type="InParanoid" id="K3Y4C9"/>
<protein>
    <submittedName>
        <fullName evidence="1">Uncharacterized protein</fullName>
    </submittedName>
</protein>
<organism evidence="1 2">
    <name type="scientific">Setaria italica</name>
    <name type="common">Foxtail millet</name>
    <name type="synonym">Panicum italicum</name>
    <dbReference type="NCBI Taxonomy" id="4555"/>
    <lineage>
        <taxon>Eukaryota</taxon>
        <taxon>Viridiplantae</taxon>
        <taxon>Streptophyta</taxon>
        <taxon>Embryophyta</taxon>
        <taxon>Tracheophyta</taxon>
        <taxon>Spermatophyta</taxon>
        <taxon>Magnoliopsida</taxon>
        <taxon>Liliopsida</taxon>
        <taxon>Poales</taxon>
        <taxon>Poaceae</taxon>
        <taxon>PACMAD clade</taxon>
        <taxon>Panicoideae</taxon>
        <taxon>Panicodae</taxon>
        <taxon>Paniceae</taxon>
        <taxon>Cenchrinae</taxon>
        <taxon>Setaria</taxon>
    </lineage>
</organism>
<reference evidence="1" key="2">
    <citation type="submission" date="2018-08" db="UniProtKB">
        <authorList>
            <consortium name="EnsemblPlants"/>
        </authorList>
    </citation>
    <scope>IDENTIFICATION</scope>
    <source>
        <strain evidence="1">Yugu1</strain>
    </source>
</reference>
<dbReference type="EnsemblPlants" id="KQL11136">
    <property type="protein sequence ID" value="KQL11136"/>
    <property type="gene ID" value="SETIT_009067mg"/>
</dbReference>
<dbReference type="AlphaFoldDB" id="K3Y4C9"/>
<dbReference type="Gramene" id="KQL11136">
    <property type="protein sequence ID" value="KQL11136"/>
    <property type="gene ID" value="SETIT_009067mg"/>
</dbReference>